<dbReference type="PANTHER" id="PTHR35795:SF1">
    <property type="entry name" value="BIS(5'-NUCLEOSYL)-TETRAPHOSPHATASE, SYMMETRICAL"/>
    <property type="match status" value="1"/>
</dbReference>
<dbReference type="InterPro" id="IPR006675">
    <property type="entry name" value="HDIG_dom"/>
</dbReference>
<protein>
    <recommendedName>
        <fullName evidence="1">HD domain-containing protein</fullName>
    </recommendedName>
</protein>
<accession>A0A5J4PWD8</accession>
<comment type="caution">
    <text evidence="2">The sequence shown here is derived from an EMBL/GenBank/DDBJ whole genome shotgun (WGS) entry which is preliminary data.</text>
</comment>
<evidence type="ECO:0000313" key="2">
    <source>
        <dbReference type="EMBL" id="KAA6313947.1"/>
    </source>
</evidence>
<sequence>MFVFDLIDNYYSKDNELRTIFFSHARSVEKKALQIADNHPELNVDKVFLSEAAFLHDIGIFLTDAPDIHCFGKMPYICHGYLGAELIYKEGYPRHALVCERHTGAGLSLNDIIERQLPVPHRDMLPVSIEEQMICFADKFFSKMHLDEEKSMENIQRSIAKFGEEGLARFTGWAELFR</sequence>
<evidence type="ECO:0000259" key="1">
    <source>
        <dbReference type="Pfam" id="PF01966"/>
    </source>
</evidence>
<dbReference type="PANTHER" id="PTHR35795">
    <property type="entry name" value="SLR1885 PROTEIN"/>
    <property type="match status" value="1"/>
</dbReference>
<dbReference type="InterPro" id="IPR051094">
    <property type="entry name" value="Diverse_Catalytic_Enzymes"/>
</dbReference>
<organism evidence="2">
    <name type="scientific">termite gut metagenome</name>
    <dbReference type="NCBI Taxonomy" id="433724"/>
    <lineage>
        <taxon>unclassified sequences</taxon>
        <taxon>metagenomes</taxon>
        <taxon>organismal metagenomes</taxon>
    </lineage>
</organism>
<dbReference type="Gene3D" id="1.10.3210.10">
    <property type="entry name" value="Hypothetical protein af1432"/>
    <property type="match status" value="1"/>
</dbReference>
<dbReference type="InterPro" id="IPR003607">
    <property type="entry name" value="HD/PDEase_dom"/>
</dbReference>
<dbReference type="NCBIfam" id="TIGR00277">
    <property type="entry name" value="HDIG"/>
    <property type="match status" value="1"/>
</dbReference>
<reference evidence="2" key="1">
    <citation type="submission" date="2019-03" db="EMBL/GenBank/DDBJ databases">
        <title>Single cell metagenomics reveals metabolic interactions within the superorganism composed of flagellate Streblomastix strix and complex community of Bacteroidetes bacteria on its surface.</title>
        <authorList>
            <person name="Treitli S.C."/>
            <person name="Kolisko M."/>
            <person name="Husnik F."/>
            <person name="Keeling P."/>
            <person name="Hampl V."/>
        </authorList>
    </citation>
    <scope>NUCLEOTIDE SEQUENCE</scope>
    <source>
        <strain evidence="2">STM</strain>
    </source>
</reference>
<dbReference type="InterPro" id="IPR006674">
    <property type="entry name" value="HD_domain"/>
</dbReference>
<dbReference type="EMBL" id="SNRY01005853">
    <property type="protein sequence ID" value="KAA6313947.1"/>
    <property type="molecule type" value="Genomic_DNA"/>
</dbReference>
<dbReference type="SUPFAM" id="SSF109604">
    <property type="entry name" value="HD-domain/PDEase-like"/>
    <property type="match status" value="1"/>
</dbReference>
<name>A0A5J4PWD8_9ZZZZ</name>
<feature type="domain" description="HD" evidence="1">
    <location>
        <begin position="22"/>
        <end position="140"/>
    </location>
</feature>
<gene>
    <name evidence="2" type="ORF">EZS27_035364</name>
</gene>
<dbReference type="AlphaFoldDB" id="A0A5J4PWD8"/>
<dbReference type="Pfam" id="PF01966">
    <property type="entry name" value="HD"/>
    <property type="match status" value="1"/>
</dbReference>
<dbReference type="CDD" id="cd00077">
    <property type="entry name" value="HDc"/>
    <property type="match status" value="1"/>
</dbReference>
<proteinExistence type="predicted"/>